<keyword evidence="1" id="KW-1133">Transmembrane helix</keyword>
<keyword evidence="1" id="KW-0812">Transmembrane</keyword>
<evidence type="ECO:0000256" key="2">
    <source>
        <dbReference type="SAM" id="SignalP"/>
    </source>
</evidence>
<dbReference type="SMART" id="SM00409">
    <property type="entry name" value="IG"/>
    <property type="match status" value="3"/>
</dbReference>
<keyword evidence="2" id="KW-0732">Signal</keyword>
<dbReference type="CDD" id="cd00096">
    <property type="entry name" value="Ig"/>
    <property type="match status" value="1"/>
</dbReference>
<dbReference type="Proteomes" id="UP000694427">
    <property type="component" value="Unplaced"/>
</dbReference>
<accession>A0A8C1KL77</accession>
<dbReference type="InterPro" id="IPR013106">
    <property type="entry name" value="Ig_V-set"/>
</dbReference>
<evidence type="ECO:0000256" key="1">
    <source>
        <dbReference type="SAM" id="Phobius"/>
    </source>
</evidence>
<dbReference type="Gene3D" id="2.60.40.10">
    <property type="entry name" value="Immunoglobulins"/>
    <property type="match status" value="3"/>
</dbReference>
<dbReference type="InterPro" id="IPR013783">
    <property type="entry name" value="Ig-like_fold"/>
</dbReference>
<dbReference type="AlphaFoldDB" id="A0A8C1KL77"/>
<evidence type="ECO:0000313" key="5">
    <source>
        <dbReference type="Proteomes" id="UP000694427"/>
    </source>
</evidence>
<proteinExistence type="predicted"/>
<dbReference type="SUPFAM" id="SSF48726">
    <property type="entry name" value="Immunoglobulin"/>
    <property type="match status" value="3"/>
</dbReference>
<dbReference type="PROSITE" id="PS50835">
    <property type="entry name" value="IG_LIKE"/>
    <property type="match status" value="1"/>
</dbReference>
<dbReference type="Pfam" id="PF07686">
    <property type="entry name" value="V-set"/>
    <property type="match status" value="1"/>
</dbReference>
<reference evidence="4" key="1">
    <citation type="submission" date="2025-08" db="UniProtKB">
        <authorList>
            <consortium name="Ensembl"/>
        </authorList>
    </citation>
    <scope>IDENTIFICATION</scope>
</reference>
<evidence type="ECO:0000259" key="3">
    <source>
        <dbReference type="PROSITE" id="PS50835"/>
    </source>
</evidence>
<feature type="domain" description="Ig-like" evidence="3">
    <location>
        <begin position="233"/>
        <end position="318"/>
    </location>
</feature>
<keyword evidence="5" id="KW-1185">Reference proteome</keyword>
<dbReference type="PANTHER" id="PTHR21063:SF4">
    <property type="entry name" value="CD48 ANTIGEN-RELATED"/>
    <property type="match status" value="1"/>
</dbReference>
<evidence type="ECO:0000313" key="4">
    <source>
        <dbReference type="Ensembl" id="ENSCCRP00010048832.1"/>
    </source>
</evidence>
<dbReference type="PANTHER" id="PTHR21063">
    <property type="entry name" value="LFA-3"/>
    <property type="match status" value="1"/>
</dbReference>
<feature type="chain" id="PRO_5034479398" evidence="2">
    <location>
        <begin position="19"/>
        <end position="405"/>
    </location>
</feature>
<protein>
    <submittedName>
        <fullName evidence="4">Uncharacterized LOC109056318</fullName>
    </submittedName>
</protein>
<keyword evidence="1" id="KW-0472">Membrane</keyword>
<organism evidence="4 5">
    <name type="scientific">Cyprinus carpio</name>
    <name type="common">Common carp</name>
    <dbReference type="NCBI Taxonomy" id="7962"/>
    <lineage>
        <taxon>Eukaryota</taxon>
        <taxon>Metazoa</taxon>
        <taxon>Chordata</taxon>
        <taxon>Craniata</taxon>
        <taxon>Vertebrata</taxon>
        <taxon>Euteleostomi</taxon>
        <taxon>Actinopterygii</taxon>
        <taxon>Neopterygii</taxon>
        <taxon>Teleostei</taxon>
        <taxon>Ostariophysi</taxon>
        <taxon>Cypriniformes</taxon>
        <taxon>Cyprinidae</taxon>
        <taxon>Cyprininae</taxon>
        <taxon>Cyprinus</taxon>
    </lineage>
</organism>
<feature type="signal peptide" evidence="2">
    <location>
        <begin position="1"/>
        <end position="18"/>
    </location>
</feature>
<sequence length="405" mass="45177">MNMVWFRLCLWCLVGALGDTYGLKAVSVMEGESVTLHTDREMRNNDLILWRFGPENTLIAEITVVDGSMTVNDDYDGRFGGRMKMDRQTGCLTISDTRIEHAGRYEVQTKPMKKFFILTVYGAADDRDEMKSVSVMEGNSVTLHTDTEMKNNDPIQWMFGNYLIAEIKDTANSIIIYDNVLEGRFRDRLQVDEETGSLTFTNARLEHTGFYQLQSNRAKKVFTLSVYAPLPVPVIFSYCPPSSSSAAASKCVLLCSAENMGQVTLSWYKENQLLSSISVSDLSISLSLPLEVEYQDQNPYRCVLNNSFSEQTQHLDVNEHCHTCSGTVALVLVNVSSDFTMYLAFISCFYSPDSGHGCDTVQAVIRLVVTALMGAASAAAVVVLYYDIRSRQAEQNQAHSSISSI</sequence>
<dbReference type="Ensembl" id="ENSCCRT00010053516.1">
    <property type="protein sequence ID" value="ENSCCRP00010048832.1"/>
    <property type="gene ID" value="ENSCCRG00010020655.1"/>
</dbReference>
<reference evidence="4" key="2">
    <citation type="submission" date="2025-09" db="UniProtKB">
        <authorList>
            <consortium name="Ensembl"/>
        </authorList>
    </citation>
    <scope>IDENTIFICATION</scope>
</reference>
<dbReference type="InterPro" id="IPR007110">
    <property type="entry name" value="Ig-like_dom"/>
</dbReference>
<feature type="transmembrane region" description="Helical" evidence="1">
    <location>
        <begin position="363"/>
        <end position="386"/>
    </location>
</feature>
<dbReference type="InterPro" id="IPR036179">
    <property type="entry name" value="Ig-like_dom_sf"/>
</dbReference>
<dbReference type="InterPro" id="IPR003599">
    <property type="entry name" value="Ig_sub"/>
</dbReference>
<name>A0A8C1KL77_CYPCA</name>